<feature type="region of interest" description="Disordered" evidence="1">
    <location>
        <begin position="23"/>
        <end position="49"/>
    </location>
</feature>
<dbReference type="EMBL" id="KQ978619">
    <property type="protein sequence ID" value="KYN29783.1"/>
    <property type="molecule type" value="Genomic_DNA"/>
</dbReference>
<dbReference type="STRING" id="471704.A0A151JQY7"/>
<accession>A0A151JQY7</accession>
<organism evidence="2 3">
    <name type="scientific">Trachymyrmex cornetzi</name>
    <dbReference type="NCBI Taxonomy" id="471704"/>
    <lineage>
        <taxon>Eukaryota</taxon>
        <taxon>Metazoa</taxon>
        <taxon>Ecdysozoa</taxon>
        <taxon>Arthropoda</taxon>
        <taxon>Hexapoda</taxon>
        <taxon>Insecta</taxon>
        <taxon>Pterygota</taxon>
        <taxon>Neoptera</taxon>
        <taxon>Endopterygota</taxon>
        <taxon>Hymenoptera</taxon>
        <taxon>Apocrita</taxon>
        <taxon>Aculeata</taxon>
        <taxon>Formicoidea</taxon>
        <taxon>Formicidae</taxon>
        <taxon>Myrmicinae</taxon>
        <taxon>Trachymyrmex</taxon>
    </lineage>
</organism>
<dbReference type="AlphaFoldDB" id="A0A151JQY7"/>
<gene>
    <name evidence="2" type="ORF">ALC57_00788</name>
</gene>
<sequence length="148" mass="16741">MEPLGTLDGRTYIRSPRLASPHLATPHLATPHLTSPHLTSPHLTSPHLTSPHLVSPRLALPHARTPLRSRSQSARSTFFLHVLFPRLYPVSRMKPIGVGSHESYRLVVQRKSRFASVRDNTKFDVVALCYAYVSFHFVLRPVPIFCNF</sequence>
<dbReference type="Proteomes" id="UP000078492">
    <property type="component" value="Unassembled WGS sequence"/>
</dbReference>
<keyword evidence="3" id="KW-1185">Reference proteome</keyword>
<evidence type="ECO:0000313" key="2">
    <source>
        <dbReference type="EMBL" id="KYN29783.1"/>
    </source>
</evidence>
<feature type="compositionally biased region" description="Polar residues" evidence="1">
    <location>
        <begin position="32"/>
        <end position="48"/>
    </location>
</feature>
<proteinExistence type="predicted"/>
<name>A0A151JQY7_9HYME</name>
<reference evidence="2 3" key="1">
    <citation type="submission" date="2015-09" db="EMBL/GenBank/DDBJ databases">
        <title>Trachymyrmex cornetzi WGS genome.</title>
        <authorList>
            <person name="Nygaard S."/>
            <person name="Hu H."/>
            <person name="Boomsma J."/>
            <person name="Zhang G."/>
        </authorList>
    </citation>
    <scope>NUCLEOTIDE SEQUENCE [LARGE SCALE GENOMIC DNA]</scope>
    <source>
        <strain evidence="2">Tcor2-1</strain>
        <tissue evidence="2">Whole body</tissue>
    </source>
</reference>
<evidence type="ECO:0000256" key="1">
    <source>
        <dbReference type="SAM" id="MobiDB-lite"/>
    </source>
</evidence>
<protein>
    <submittedName>
        <fullName evidence="2">Uncharacterized protein</fullName>
    </submittedName>
</protein>
<evidence type="ECO:0000313" key="3">
    <source>
        <dbReference type="Proteomes" id="UP000078492"/>
    </source>
</evidence>